<protein>
    <recommendedName>
        <fullName evidence="4">SDR family NAD(P)-dependent oxidoreductase</fullName>
    </recommendedName>
</protein>
<dbReference type="Gene3D" id="3.40.50.720">
    <property type="entry name" value="NAD(P)-binding Rossmann-like Domain"/>
    <property type="match status" value="1"/>
</dbReference>
<evidence type="ECO:0008006" key="4">
    <source>
        <dbReference type="Google" id="ProtNLM"/>
    </source>
</evidence>
<dbReference type="InterPro" id="IPR002347">
    <property type="entry name" value="SDR_fam"/>
</dbReference>
<evidence type="ECO:0000313" key="2">
    <source>
        <dbReference type="EMBL" id="GAA1493222.1"/>
    </source>
</evidence>
<proteinExistence type="predicted"/>
<dbReference type="RefSeq" id="WP_204610504.1">
    <property type="nucleotide sequence ID" value="NZ_BAAAJX010000005.1"/>
</dbReference>
<keyword evidence="1" id="KW-0560">Oxidoreductase</keyword>
<comment type="caution">
    <text evidence="2">The sequence shown here is derived from an EMBL/GenBank/DDBJ whole genome shotgun (WGS) entry which is preliminary data.</text>
</comment>
<evidence type="ECO:0000313" key="3">
    <source>
        <dbReference type="Proteomes" id="UP001501742"/>
    </source>
</evidence>
<dbReference type="PANTHER" id="PTHR43157:SF31">
    <property type="entry name" value="PHOSPHATIDYLINOSITOL-GLYCAN BIOSYNTHESIS CLASS F PROTEIN"/>
    <property type="match status" value="1"/>
</dbReference>
<sequence>METHRMAGTTVLVSGGSSGVGLAVAKGLARLGAWTVLLSRDADRARTAVRAVQDATPGADVAVESRVADLTSPASVARLVDDLGQTVDRLDVLVNATGSVGEHGDLRPGIPRSFATNALTHHLLTRAALPLLRQAVEARVLTVGVAPALVRRLGDFAVDGVDANTSGVRVLTQAVAWKLLLSRHLAETEPSISAAVFHPGLIRSDLLGRQALPLRLVGSVANRFARATCPVAEHLASRTADLGPAGGMVDDRGRTVPLPASISTANAARSWAAGERLVDQLG</sequence>
<dbReference type="PRINTS" id="PR00081">
    <property type="entry name" value="GDHRDH"/>
</dbReference>
<organism evidence="2 3">
    <name type="scientific">Curtobacterium herbarum</name>
    <dbReference type="NCBI Taxonomy" id="150122"/>
    <lineage>
        <taxon>Bacteria</taxon>
        <taxon>Bacillati</taxon>
        <taxon>Actinomycetota</taxon>
        <taxon>Actinomycetes</taxon>
        <taxon>Micrococcales</taxon>
        <taxon>Microbacteriaceae</taxon>
        <taxon>Curtobacterium</taxon>
    </lineage>
</organism>
<evidence type="ECO:0000256" key="1">
    <source>
        <dbReference type="ARBA" id="ARBA00023002"/>
    </source>
</evidence>
<reference evidence="3" key="1">
    <citation type="journal article" date="2019" name="Int. J. Syst. Evol. Microbiol.">
        <title>The Global Catalogue of Microorganisms (GCM) 10K type strain sequencing project: providing services to taxonomists for standard genome sequencing and annotation.</title>
        <authorList>
            <consortium name="The Broad Institute Genomics Platform"/>
            <consortium name="The Broad Institute Genome Sequencing Center for Infectious Disease"/>
            <person name="Wu L."/>
            <person name="Ma J."/>
        </authorList>
    </citation>
    <scope>NUCLEOTIDE SEQUENCE [LARGE SCALE GENOMIC DNA]</scope>
    <source>
        <strain evidence="3">JCM 12140</strain>
    </source>
</reference>
<dbReference type="EMBL" id="BAAAJX010000005">
    <property type="protein sequence ID" value="GAA1493222.1"/>
    <property type="molecule type" value="Genomic_DNA"/>
</dbReference>
<dbReference type="InterPro" id="IPR036291">
    <property type="entry name" value="NAD(P)-bd_dom_sf"/>
</dbReference>
<name>A0ABP4K3C4_9MICO</name>
<keyword evidence="3" id="KW-1185">Reference proteome</keyword>
<dbReference type="PANTHER" id="PTHR43157">
    <property type="entry name" value="PHOSPHATIDYLINOSITOL-GLYCAN BIOSYNTHESIS CLASS F PROTEIN-RELATED"/>
    <property type="match status" value="1"/>
</dbReference>
<accession>A0ABP4K3C4</accession>
<dbReference type="Proteomes" id="UP001501742">
    <property type="component" value="Unassembled WGS sequence"/>
</dbReference>
<dbReference type="Pfam" id="PF00106">
    <property type="entry name" value="adh_short"/>
    <property type="match status" value="1"/>
</dbReference>
<dbReference type="SUPFAM" id="SSF51735">
    <property type="entry name" value="NAD(P)-binding Rossmann-fold domains"/>
    <property type="match status" value="1"/>
</dbReference>
<gene>
    <name evidence="2" type="ORF">GCM10009627_15680</name>
</gene>